<reference evidence="3 4" key="1">
    <citation type="submission" date="2024-01" db="EMBL/GenBank/DDBJ databases">
        <authorList>
            <consortium name="Genoscope - CEA"/>
            <person name="William W."/>
        </authorList>
    </citation>
    <scope>NUCLEOTIDE SEQUENCE [LARGE SCALE GENOMIC DNA]</scope>
    <source>
        <strain evidence="3 4">29B2s-10</strain>
    </source>
</reference>
<evidence type="ECO:0000313" key="4">
    <source>
        <dbReference type="Proteomes" id="UP001497600"/>
    </source>
</evidence>
<keyword evidence="4" id="KW-1185">Reference proteome</keyword>
<gene>
    <name evidence="3" type="ORF">CAAN4_E14796</name>
</gene>
<organism evidence="3 4">
    <name type="scientific">[Candida] anglica</name>
    <dbReference type="NCBI Taxonomy" id="148631"/>
    <lineage>
        <taxon>Eukaryota</taxon>
        <taxon>Fungi</taxon>
        <taxon>Dikarya</taxon>
        <taxon>Ascomycota</taxon>
        <taxon>Saccharomycotina</taxon>
        <taxon>Pichiomycetes</taxon>
        <taxon>Debaryomycetaceae</taxon>
        <taxon>Kurtzmaniella</taxon>
    </lineage>
</organism>
<dbReference type="EMBL" id="OZ004257">
    <property type="protein sequence ID" value="CAK7909416.1"/>
    <property type="molecule type" value="Genomic_DNA"/>
</dbReference>
<sequence length="105" mass="11518">MVFFFFFLSAVDIYFSRAYLPLSVLTPLYKGGTDPILLIDCAEGVSGEWVTLLVEWSSTSQWDCKSLRWAPTRGGSSAWGSAPLRGDSTGYESVNSSLEEQGLHG</sequence>
<evidence type="ECO:0000313" key="3">
    <source>
        <dbReference type="EMBL" id="CAK7909416.1"/>
    </source>
</evidence>
<keyword evidence="2" id="KW-0732">Signal</keyword>
<feature type="compositionally biased region" description="Polar residues" evidence="1">
    <location>
        <begin position="90"/>
        <end position="99"/>
    </location>
</feature>
<feature type="region of interest" description="Disordered" evidence="1">
    <location>
        <begin position="71"/>
        <end position="105"/>
    </location>
</feature>
<name>A0ABP0EFC6_9ASCO</name>
<proteinExistence type="predicted"/>
<evidence type="ECO:0008006" key="5">
    <source>
        <dbReference type="Google" id="ProtNLM"/>
    </source>
</evidence>
<feature type="chain" id="PRO_5047284916" description="Secreted protein" evidence="2">
    <location>
        <begin position="19"/>
        <end position="105"/>
    </location>
</feature>
<dbReference type="Proteomes" id="UP001497600">
    <property type="component" value="Chromosome E"/>
</dbReference>
<protein>
    <recommendedName>
        <fullName evidence="5">Secreted protein</fullName>
    </recommendedName>
</protein>
<accession>A0ABP0EFC6</accession>
<evidence type="ECO:0000256" key="2">
    <source>
        <dbReference type="SAM" id="SignalP"/>
    </source>
</evidence>
<evidence type="ECO:0000256" key="1">
    <source>
        <dbReference type="SAM" id="MobiDB-lite"/>
    </source>
</evidence>
<feature type="signal peptide" evidence="2">
    <location>
        <begin position="1"/>
        <end position="18"/>
    </location>
</feature>